<feature type="chain" id="PRO_5026281378" evidence="1">
    <location>
        <begin position="21"/>
        <end position="143"/>
    </location>
</feature>
<dbReference type="KEGG" id="dpo:26533356"/>
<evidence type="ECO:0000313" key="4">
    <source>
        <dbReference type="RefSeq" id="XP_015035231.2"/>
    </source>
</evidence>
<organism evidence="3 4">
    <name type="scientific">Drosophila pseudoobscura pseudoobscura</name>
    <name type="common">Fruit fly</name>
    <dbReference type="NCBI Taxonomy" id="46245"/>
    <lineage>
        <taxon>Eukaryota</taxon>
        <taxon>Metazoa</taxon>
        <taxon>Ecdysozoa</taxon>
        <taxon>Arthropoda</taxon>
        <taxon>Hexapoda</taxon>
        <taxon>Insecta</taxon>
        <taxon>Pterygota</taxon>
        <taxon>Neoptera</taxon>
        <taxon>Endopterygota</taxon>
        <taxon>Diptera</taxon>
        <taxon>Brachycera</taxon>
        <taxon>Muscomorpha</taxon>
        <taxon>Ephydroidea</taxon>
        <taxon>Drosophilidae</taxon>
        <taxon>Drosophila</taxon>
        <taxon>Sophophora</taxon>
    </lineage>
</organism>
<dbReference type="ExpressionAtlas" id="A0A6I8V748">
    <property type="expression patterns" value="baseline"/>
</dbReference>
<accession>A0A6I8V748</accession>
<gene>
    <name evidence="4" type="primary">LOC26533356</name>
</gene>
<keyword evidence="3" id="KW-1185">Reference proteome</keyword>
<dbReference type="SUPFAM" id="SSF56436">
    <property type="entry name" value="C-type lectin-like"/>
    <property type="match status" value="1"/>
</dbReference>
<proteinExistence type="predicted"/>
<evidence type="ECO:0000259" key="2">
    <source>
        <dbReference type="PROSITE" id="PS50041"/>
    </source>
</evidence>
<dbReference type="Proteomes" id="UP000001819">
    <property type="component" value="Chromosome 4"/>
</dbReference>
<feature type="domain" description="C-type lectin" evidence="2">
    <location>
        <begin position="45"/>
        <end position="143"/>
    </location>
</feature>
<evidence type="ECO:0000313" key="3">
    <source>
        <dbReference type="Proteomes" id="UP000001819"/>
    </source>
</evidence>
<dbReference type="AlphaFoldDB" id="A0A6I8V748"/>
<feature type="non-terminal residue" evidence="4">
    <location>
        <position position="143"/>
    </location>
</feature>
<evidence type="ECO:0000256" key="1">
    <source>
        <dbReference type="SAM" id="SignalP"/>
    </source>
</evidence>
<dbReference type="Pfam" id="PF00059">
    <property type="entry name" value="Lectin_C"/>
    <property type="match status" value="1"/>
</dbReference>
<reference evidence="4" key="1">
    <citation type="submission" date="2025-08" db="UniProtKB">
        <authorList>
            <consortium name="RefSeq"/>
        </authorList>
    </citation>
    <scope>IDENTIFICATION</scope>
    <source>
        <strain evidence="4">MV-25-SWS-2005</strain>
        <tissue evidence="4">Whole body</tissue>
    </source>
</reference>
<dbReference type="InterPro" id="IPR001304">
    <property type="entry name" value="C-type_lectin-like"/>
</dbReference>
<feature type="signal peptide" evidence="1">
    <location>
        <begin position="1"/>
        <end position="20"/>
    </location>
</feature>
<name>A0A6I8V748_DROPS</name>
<protein>
    <submittedName>
        <fullName evidence="4">C-type lectin 37Da-like</fullName>
    </submittedName>
</protein>
<dbReference type="InterPro" id="IPR016187">
    <property type="entry name" value="CTDL_fold"/>
</dbReference>
<keyword evidence="1" id="KW-0732">Signal</keyword>
<dbReference type="InParanoid" id="A0A6I8V748"/>
<dbReference type="CDD" id="cd00037">
    <property type="entry name" value="CLECT"/>
    <property type="match status" value="1"/>
</dbReference>
<dbReference type="InterPro" id="IPR016186">
    <property type="entry name" value="C-type_lectin-like/link_sf"/>
</dbReference>
<sequence length="143" mass="16394">MYRKLTGVLALLGFLSLSGGYRVISNVMDGVPEFVNINPAPFVKIGNGYYYIENKLRKNWFDAYESCSRMGAALISFETIEEWNLINKYLKDEKIDYFYWTSGTDLAKQGKHVWLSTGNPIALDIWHPSQPDNIEGVEHCDEM</sequence>
<dbReference type="PROSITE" id="PS50041">
    <property type="entry name" value="C_TYPE_LECTIN_2"/>
    <property type="match status" value="1"/>
</dbReference>
<dbReference type="RefSeq" id="XP_015035231.2">
    <property type="nucleotide sequence ID" value="XM_015179745.2"/>
</dbReference>
<dbReference type="Gene3D" id="3.10.100.10">
    <property type="entry name" value="Mannose-Binding Protein A, subunit A"/>
    <property type="match status" value="1"/>
</dbReference>